<dbReference type="PRINTS" id="PR00625">
    <property type="entry name" value="JDOMAIN"/>
</dbReference>
<dbReference type="SMART" id="SM00271">
    <property type="entry name" value="DnaJ"/>
    <property type="match status" value="1"/>
</dbReference>
<dbReference type="Gene3D" id="1.10.287.110">
    <property type="entry name" value="DnaJ domain"/>
    <property type="match status" value="1"/>
</dbReference>
<dbReference type="InterPro" id="IPR044648">
    <property type="entry name" value="JJJ1_plant"/>
</dbReference>
<evidence type="ECO:0000256" key="1">
    <source>
        <dbReference type="SAM" id="MobiDB-lite"/>
    </source>
</evidence>
<dbReference type="EMBL" id="VEPZ02001719">
    <property type="protein sequence ID" value="KAE8661746.1"/>
    <property type="molecule type" value="Genomic_DNA"/>
</dbReference>
<feature type="domain" description="J" evidence="2">
    <location>
        <begin position="52"/>
        <end position="128"/>
    </location>
</feature>
<dbReference type="Pfam" id="PF00226">
    <property type="entry name" value="DnaJ"/>
    <property type="match status" value="1"/>
</dbReference>
<dbReference type="SUPFAM" id="SSF57667">
    <property type="entry name" value="beta-beta-alpha zinc fingers"/>
    <property type="match status" value="1"/>
</dbReference>
<comment type="caution">
    <text evidence="3">The sequence shown here is derived from an EMBL/GenBank/DDBJ whole genome shotgun (WGS) entry which is preliminary data.</text>
</comment>
<sequence>MGLALPKYIRPLSTLQAITRFLTYLLHHLNKATNRDGNGCSNSIAPAAEKRCLYELLGLSLDCSQDEIRSAYKKLALQRHPDIGLKMKGEEERGRKKKLEEERMTRVKAYEEPEWAKVEEEEQVDELEEKEGEKACNKKFKSEKQWKNHEQSKKHKAELRKLGVTPRPGLYVSTKSSGSHS</sequence>
<protein>
    <recommendedName>
        <fullName evidence="2">J domain-containing protein</fullName>
    </recommendedName>
</protein>
<dbReference type="AlphaFoldDB" id="A0A6A2XI21"/>
<feature type="region of interest" description="Disordered" evidence="1">
    <location>
        <begin position="119"/>
        <end position="181"/>
    </location>
</feature>
<accession>A0A6A2XI21</accession>
<reference evidence="3" key="1">
    <citation type="submission" date="2019-09" db="EMBL/GenBank/DDBJ databases">
        <title>Draft genome information of white flower Hibiscus syriacus.</title>
        <authorList>
            <person name="Kim Y.-M."/>
        </authorList>
    </citation>
    <scope>NUCLEOTIDE SEQUENCE [LARGE SCALE GENOMIC DNA]</scope>
    <source>
        <strain evidence="3">YM2019G1</strain>
    </source>
</reference>
<dbReference type="InterPro" id="IPR013087">
    <property type="entry name" value="Znf_C2H2_type"/>
</dbReference>
<dbReference type="Pfam" id="PF12874">
    <property type="entry name" value="zf-met"/>
    <property type="match status" value="1"/>
</dbReference>
<dbReference type="PROSITE" id="PS50076">
    <property type="entry name" value="DNAJ_2"/>
    <property type="match status" value="1"/>
</dbReference>
<dbReference type="InterPro" id="IPR036869">
    <property type="entry name" value="J_dom_sf"/>
</dbReference>
<evidence type="ECO:0000313" key="4">
    <source>
        <dbReference type="Proteomes" id="UP000436088"/>
    </source>
</evidence>
<name>A0A6A2XI21_HIBSY</name>
<dbReference type="PANTHER" id="PTHR45495">
    <property type="entry name" value="DNAJ PROTEIN JJJ1 HOMOLOG"/>
    <property type="match status" value="1"/>
</dbReference>
<feature type="compositionally biased region" description="Acidic residues" evidence="1">
    <location>
        <begin position="119"/>
        <end position="130"/>
    </location>
</feature>
<keyword evidence="4" id="KW-1185">Reference proteome</keyword>
<dbReference type="PANTHER" id="PTHR45495:SF1">
    <property type="entry name" value="DNAJ PROTEIN JJJ1 HOMOLOG"/>
    <property type="match status" value="1"/>
</dbReference>
<feature type="compositionally biased region" description="Basic and acidic residues" evidence="1">
    <location>
        <begin position="131"/>
        <end position="151"/>
    </location>
</feature>
<dbReference type="InterPro" id="IPR001623">
    <property type="entry name" value="DnaJ_domain"/>
</dbReference>
<dbReference type="Gene3D" id="3.30.160.60">
    <property type="entry name" value="Classic Zinc Finger"/>
    <property type="match status" value="1"/>
</dbReference>
<gene>
    <name evidence="3" type="ORF">F3Y22_tig00113724pilonHSYRG00148</name>
</gene>
<evidence type="ECO:0000313" key="3">
    <source>
        <dbReference type="EMBL" id="KAE8661746.1"/>
    </source>
</evidence>
<dbReference type="InterPro" id="IPR036236">
    <property type="entry name" value="Znf_C2H2_sf"/>
</dbReference>
<evidence type="ECO:0000259" key="2">
    <source>
        <dbReference type="PROSITE" id="PS50076"/>
    </source>
</evidence>
<dbReference type="CDD" id="cd06257">
    <property type="entry name" value="DnaJ"/>
    <property type="match status" value="1"/>
</dbReference>
<organism evidence="3 4">
    <name type="scientific">Hibiscus syriacus</name>
    <name type="common">Rose of Sharon</name>
    <dbReference type="NCBI Taxonomy" id="106335"/>
    <lineage>
        <taxon>Eukaryota</taxon>
        <taxon>Viridiplantae</taxon>
        <taxon>Streptophyta</taxon>
        <taxon>Embryophyta</taxon>
        <taxon>Tracheophyta</taxon>
        <taxon>Spermatophyta</taxon>
        <taxon>Magnoliopsida</taxon>
        <taxon>eudicotyledons</taxon>
        <taxon>Gunneridae</taxon>
        <taxon>Pentapetalae</taxon>
        <taxon>rosids</taxon>
        <taxon>malvids</taxon>
        <taxon>Malvales</taxon>
        <taxon>Malvaceae</taxon>
        <taxon>Malvoideae</taxon>
        <taxon>Hibiscus</taxon>
    </lineage>
</organism>
<dbReference type="SUPFAM" id="SSF46565">
    <property type="entry name" value="Chaperone J-domain"/>
    <property type="match status" value="1"/>
</dbReference>
<proteinExistence type="predicted"/>
<dbReference type="Proteomes" id="UP000436088">
    <property type="component" value="Unassembled WGS sequence"/>
</dbReference>